<dbReference type="AlphaFoldDB" id="A0A4P7IEV6"/>
<evidence type="ECO:0000313" key="2">
    <source>
        <dbReference type="Proteomes" id="UP000294853"/>
    </source>
</evidence>
<organism evidence="1 2">
    <name type="scientific">Nocardioides seonyuensis</name>
    <dbReference type="NCBI Taxonomy" id="2518371"/>
    <lineage>
        <taxon>Bacteria</taxon>
        <taxon>Bacillati</taxon>
        <taxon>Actinomycetota</taxon>
        <taxon>Actinomycetes</taxon>
        <taxon>Propionibacteriales</taxon>
        <taxon>Nocardioidaceae</taxon>
        <taxon>Nocardioides</taxon>
    </lineage>
</organism>
<name>A0A4P7IEV6_9ACTN</name>
<proteinExistence type="predicted"/>
<dbReference type="InterPro" id="IPR023393">
    <property type="entry name" value="START-like_dom_sf"/>
</dbReference>
<dbReference type="RefSeq" id="WP_135266460.1">
    <property type="nucleotide sequence ID" value="NZ_CP038436.1"/>
</dbReference>
<dbReference type="EMBL" id="CP038436">
    <property type="protein sequence ID" value="QBX54487.1"/>
    <property type="molecule type" value="Genomic_DNA"/>
</dbReference>
<gene>
    <name evidence="1" type="ORF">EXE58_02715</name>
</gene>
<evidence type="ECO:0000313" key="1">
    <source>
        <dbReference type="EMBL" id="QBX54487.1"/>
    </source>
</evidence>
<dbReference type="Proteomes" id="UP000294853">
    <property type="component" value="Chromosome"/>
</dbReference>
<dbReference type="OrthoDB" id="4618973at2"/>
<dbReference type="CDD" id="cd07812">
    <property type="entry name" value="SRPBCC"/>
    <property type="match status" value="1"/>
</dbReference>
<dbReference type="InterPro" id="IPR019587">
    <property type="entry name" value="Polyketide_cyclase/dehydratase"/>
</dbReference>
<sequence length="162" mass="17756">MEDNAAPLNAVRPLLEQSVEIAAAPSKVWELVSDVTRMPEWSDGVASVRLRAGFDEVALGTEFTNRNVLGELEWTTHGKVVAFEPEQVLAFRIEENWAIWSFTLEPVGPGTRLTQRRETPEGISELSHQLTDGFMGGQDVYTETLLAGMAGTLEAIKNAAEA</sequence>
<protein>
    <submittedName>
        <fullName evidence="1">SRPBCC family protein</fullName>
    </submittedName>
</protein>
<dbReference type="KEGG" id="nsn:EXE58_02715"/>
<keyword evidence="2" id="KW-1185">Reference proteome</keyword>
<dbReference type="SUPFAM" id="SSF55961">
    <property type="entry name" value="Bet v1-like"/>
    <property type="match status" value="1"/>
</dbReference>
<reference evidence="1 2" key="1">
    <citation type="submission" date="2019-03" db="EMBL/GenBank/DDBJ databases">
        <title>Three New Species of Nocardioides, Nocardioides euryhalodurans sp. nov., Nocardioides seonyuensis sp. nov. and Nocardioides eburneoflavus sp. nov. Iolated from Soil.</title>
        <authorList>
            <person name="Roh S.G."/>
            <person name="Lee C."/>
            <person name="Kim M.-K."/>
            <person name="Kim S.B."/>
        </authorList>
    </citation>
    <scope>NUCLEOTIDE SEQUENCE [LARGE SCALE GENOMIC DNA]</scope>
    <source>
        <strain evidence="1 2">MMS17-SY207-3</strain>
    </source>
</reference>
<dbReference type="Pfam" id="PF10604">
    <property type="entry name" value="Polyketide_cyc2"/>
    <property type="match status" value="1"/>
</dbReference>
<dbReference type="Gene3D" id="3.30.530.20">
    <property type="match status" value="1"/>
</dbReference>
<accession>A0A4P7IEV6</accession>